<dbReference type="GO" id="GO:0005737">
    <property type="term" value="C:cytoplasm"/>
    <property type="evidence" value="ECO:0007669"/>
    <property type="project" value="UniProtKB-ARBA"/>
</dbReference>
<dbReference type="Proteomes" id="UP000036987">
    <property type="component" value="Unassembled WGS sequence"/>
</dbReference>
<dbReference type="GO" id="GO:0005666">
    <property type="term" value="C:RNA polymerase III complex"/>
    <property type="evidence" value="ECO:0000318"/>
    <property type="project" value="GO_Central"/>
</dbReference>
<evidence type="ECO:0000256" key="1">
    <source>
        <dbReference type="ARBA" id="ARBA00004123"/>
    </source>
</evidence>
<dbReference type="InterPro" id="IPR036390">
    <property type="entry name" value="WH_DNA-bd_sf"/>
</dbReference>
<comment type="subcellular location">
    <subcellularLocation>
        <location evidence="1">Nucleus</location>
    </subcellularLocation>
</comment>
<protein>
    <submittedName>
        <fullName evidence="6">Putative DNA-directed RNA polymerase III subunit F</fullName>
    </submittedName>
</protein>
<keyword evidence="5" id="KW-0539">Nucleus</keyword>
<name>A0A0K9NYQ5_ZOSMR</name>
<dbReference type="InterPro" id="IPR007832">
    <property type="entry name" value="RNA_pol_Rpc34"/>
</dbReference>
<dbReference type="GO" id="GO:0006383">
    <property type="term" value="P:transcription by RNA polymerase III"/>
    <property type="evidence" value="ECO:0007669"/>
    <property type="project" value="InterPro"/>
</dbReference>
<dbReference type="Gene3D" id="1.10.10.10">
    <property type="entry name" value="Winged helix-like DNA-binding domain superfamily/Winged helix DNA-binding domain"/>
    <property type="match status" value="1"/>
</dbReference>
<evidence type="ECO:0000256" key="4">
    <source>
        <dbReference type="ARBA" id="ARBA00023163"/>
    </source>
</evidence>
<dbReference type="EMBL" id="LFYR01001529">
    <property type="protein sequence ID" value="KMZ61080.1"/>
    <property type="molecule type" value="Genomic_DNA"/>
</dbReference>
<dbReference type="InterPro" id="IPR016049">
    <property type="entry name" value="RNA_pol_Rpc34-like"/>
</dbReference>
<keyword evidence="3 6" id="KW-0240">DNA-directed RNA polymerase</keyword>
<dbReference type="STRING" id="29655.A0A0K9NYQ5"/>
<dbReference type="GO" id="GO:0005654">
    <property type="term" value="C:nucleoplasm"/>
    <property type="evidence" value="ECO:0007669"/>
    <property type="project" value="UniProtKB-ARBA"/>
</dbReference>
<gene>
    <name evidence="6" type="ORF">ZOSMA_54G00090</name>
</gene>
<dbReference type="PANTHER" id="PTHR12780">
    <property type="entry name" value="RNA POLYMERASE III DNA DIRECTED , 39KD SUBUNIT-RELATED"/>
    <property type="match status" value="1"/>
</dbReference>
<dbReference type="OMA" id="VGTTKKC"/>
<organism evidence="6 7">
    <name type="scientific">Zostera marina</name>
    <name type="common">Eelgrass</name>
    <dbReference type="NCBI Taxonomy" id="29655"/>
    <lineage>
        <taxon>Eukaryota</taxon>
        <taxon>Viridiplantae</taxon>
        <taxon>Streptophyta</taxon>
        <taxon>Embryophyta</taxon>
        <taxon>Tracheophyta</taxon>
        <taxon>Spermatophyta</taxon>
        <taxon>Magnoliopsida</taxon>
        <taxon>Liliopsida</taxon>
        <taxon>Zosteraceae</taxon>
        <taxon>Zostera</taxon>
    </lineage>
</organism>
<proteinExistence type="inferred from homology"/>
<dbReference type="AlphaFoldDB" id="A0A0K9NYQ5"/>
<dbReference type="FunFam" id="1.10.10.10:FF:000116">
    <property type="entry name" value="DNA-directed RNA polymerase III subunit RPC6"/>
    <property type="match status" value="1"/>
</dbReference>
<reference evidence="7" key="1">
    <citation type="journal article" date="2016" name="Nature">
        <title>The genome of the seagrass Zostera marina reveals angiosperm adaptation to the sea.</title>
        <authorList>
            <person name="Olsen J.L."/>
            <person name="Rouze P."/>
            <person name="Verhelst B."/>
            <person name="Lin Y.-C."/>
            <person name="Bayer T."/>
            <person name="Collen J."/>
            <person name="Dattolo E."/>
            <person name="De Paoli E."/>
            <person name="Dittami S."/>
            <person name="Maumus F."/>
            <person name="Michel G."/>
            <person name="Kersting A."/>
            <person name="Lauritano C."/>
            <person name="Lohaus R."/>
            <person name="Toepel M."/>
            <person name="Tonon T."/>
            <person name="Vanneste K."/>
            <person name="Amirebrahimi M."/>
            <person name="Brakel J."/>
            <person name="Bostroem C."/>
            <person name="Chovatia M."/>
            <person name="Grimwood J."/>
            <person name="Jenkins J.W."/>
            <person name="Jueterbock A."/>
            <person name="Mraz A."/>
            <person name="Stam W.T."/>
            <person name="Tice H."/>
            <person name="Bornberg-Bauer E."/>
            <person name="Green P.J."/>
            <person name="Pearson G.A."/>
            <person name="Procaccini G."/>
            <person name="Duarte C.M."/>
            <person name="Schmutz J."/>
            <person name="Reusch T.B.H."/>
            <person name="Van de Peer Y."/>
        </authorList>
    </citation>
    <scope>NUCLEOTIDE SEQUENCE [LARGE SCALE GENOMIC DNA]</scope>
    <source>
        <strain evidence="7">cv. Finnish</strain>
    </source>
</reference>
<sequence>MPPPKQPFMGFGSTFNGGSKKPTLKPAEKLVYDVIKGKGDMGMWLADIKTETKIPQPIVTKAIKNLTQYNLIKDVVHVRLKGRKMYMASEFEPAAEVSGGAWYSDGALDSEFVETLMKTIFNYIGRSNYATVDMIKEYVKNTGIFKMDFTTKQIIDILYSMILEKQIEKSRSNGDVEFGSIQIGKECYRLLNKQETLVGNGFTSVPCGVCPSLKDCSPNGKISPATCVYFDKWLSF</sequence>
<comment type="caution">
    <text evidence="6">The sequence shown here is derived from an EMBL/GenBank/DDBJ whole genome shotgun (WGS) entry which is preliminary data.</text>
</comment>
<evidence type="ECO:0000313" key="7">
    <source>
        <dbReference type="Proteomes" id="UP000036987"/>
    </source>
</evidence>
<accession>A0A0K9NYQ5</accession>
<keyword evidence="7" id="KW-1185">Reference proteome</keyword>
<dbReference type="SUPFAM" id="SSF46785">
    <property type="entry name" value="Winged helix' DNA-binding domain"/>
    <property type="match status" value="1"/>
</dbReference>
<evidence type="ECO:0000256" key="5">
    <source>
        <dbReference type="ARBA" id="ARBA00023242"/>
    </source>
</evidence>
<evidence type="ECO:0000256" key="2">
    <source>
        <dbReference type="ARBA" id="ARBA00011038"/>
    </source>
</evidence>
<evidence type="ECO:0000313" key="6">
    <source>
        <dbReference type="EMBL" id="KMZ61080.1"/>
    </source>
</evidence>
<dbReference type="OrthoDB" id="613763at2759"/>
<keyword evidence="4" id="KW-0804">Transcription</keyword>
<dbReference type="Pfam" id="PF05158">
    <property type="entry name" value="RNA_pol_Rpc34"/>
    <property type="match status" value="2"/>
</dbReference>
<evidence type="ECO:0000256" key="3">
    <source>
        <dbReference type="ARBA" id="ARBA00022478"/>
    </source>
</evidence>
<comment type="similarity">
    <text evidence="2">Belongs to the eukaryotic RPC34/RPC39 RNA polymerase subunit family.</text>
</comment>
<dbReference type="InterPro" id="IPR036388">
    <property type="entry name" value="WH-like_DNA-bd_sf"/>
</dbReference>